<name>A0A9P5YWF4_9AGAR</name>
<dbReference type="Proteomes" id="UP000807469">
    <property type="component" value="Unassembled WGS sequence"/>
</dbReference>
<accession>A0A9P5YWF4</accession>
<gene>
    <name evidence="2" type="ORF">BDN70DRAFT_922875</name>
</gene>
<dbReference type="CDD" id="cd09917">
    <property type="entry name" value="F-box_SF"/>
    <property type="match status" value="1"/>
</dbReference>
<protein>
    <recommendedName>
        <fullName evidence="1">F-box domain-containing protein</fullName>
    </recommendedName>
</protein>
<evidence type="ECO:0000313" key="2">
    <source>
        <dbReference type="EMBL" id="KAF9477018.1"/>
    </source>
</evidence>
<keyword evidence="3" id="KW-1185">Reference proteome</keyword>
<dbReference type="Pfam" id="PF12937">
    <property type="entry name" value="F-box-like"/>
    <property type="match status" value="1"/>
</dbReference>
<feature type="domain" description="F-box" evidence="1">
    <location>
        <begin position="75"/>
        <end position="140"/>
    </location>
</feature>
<evidence type="ECO:0000313" key="3">
    <source>
        <dbReference type="Proteomes" id="UP000807469"/>
    </source>
</evidence>
<dbReference type="AlphaFoldDB" id="A0A9P5YWF4"/>
<dbReference type="OrthoDB" id="3139566at2759"/>
<comment type="caution">
    <text evidence="2">The sequence shown here is derived from an EMBL/GenBank/DDBJ whole genome shotgun (WGS) entry which is preliminary data.</text>
</comment>
<sequence length="584" mass="67163">MSTEYSTDDECSNDGSEYCEESSCIFGMSEKCAECEATAELDEEINEVRQTLKFLYRKKKSFLQKMNSVHDPIVSRLPVEVVSHIFTFLVPETVHQSYGPVLTLDEDEKLRMTPLLLGTVCRAWRSIAWSTTQLWTSMSLNIYNYRDGLEEIVHEWLGRSGKRPLYIRLYAFRGSESSYYHFLVGNDVHANSEKLINAINAFSDRWFYLDLNISTRLMQLVHAKPDSELGMLNTLKLQKVATRRVFDNDDTLKDGDRIDFGKILNLRNLCAMGPNFHQITCKEWTNLTSLEASSLSVKHFVGLVYFAPLITHFVVHNLREENITFKDDLTIHRDKLVSLELNCYWLPSEIAALLSFPSLSHLSAEIHHRNGSDTESIQALLERSSCTLKSMRLKLRSMSIENGTDPEPAVELVKAAIPPSVETLELVCPYVEPFSIDFILQRRSRSQLEPEPLQRSVCTDILFPNLKDLRIRATQEHWFGTFDISCRPDDSPFNNLKAKDELPFSRLSPQMIPPQATLEIQHYHFSHLLDFAVLKQLMPVFVSNFSASLPKHVDAAPSFLSFLEMSVFQYKFEETVPKKERYGW</sequence>
<dbReference type="InterPro" id="IPR001810">
    <property type="entry name" value="F-box_dom"/>
</dbReference>
<proteinExistence type="predicted"/>
<evidence type="ECO:0000259" key="1">
    <source>
        <dbReference type="Pfam" id="PF12937"/>
    </source>
</evidence>
<dbReference type="Gene3D" id="1.20.1280.50">
    <property type="match status" value="1"/>
</dbReference>
<dbReference type="EMBL" id="MU155274">
    <property type="protein sequence ID" value="KAF9477018.1"/>
    <property type="molecule type" value="Genomic_DNA"/>
</dbReference>
<reference evidence="2" key="1">
    <citation type="submission" date="2020-11" db="EMBL/GenBank/DDBJ databases">
        <authorList>
            <consortium name="DOE Joint Genome Institute"/>
            <person name="Ahrendt S."/>
            <person name="Riley R."/>
            <person name="Andreopoulos W."/>
            <person name="Labutti K."/>
            <person name="Pangilinan J."/>
            <person name="Ruiz-Duenas F.J."/>
            <person name="Barrasa J.M."/>
            <person name="Sanchez-Garcia M."/>
            <person name="Camarero S."/>
            <person name="Miyauchi S."/>
            <person name="Serrano A."/>
            <person name="Linde D."/>
            <person name="Babiker R."/>
            <person name="Drula E."/>
            <person name="Ayuso-Fernandez I."/>
            <person name="Pacheco R."/>
            <person name="Padilla G."/>
            <person name="Ferreira P."/>
            <person name="Barriuso J."/>
            <person name="Kellner H."/>
            <person name="Castanera R."/>
            <person name="Alfaro M."/>
            <person name="Ramirez L."/>
            <person name="Pisabarro A.G."/>
            <person name="Kuo A."/>
            <person name="Tritt A."/>
            <person name="Lipzen A."/>
            <person name="He G."/>
            <person name="Yan M."/>
            <person name="Ng V."/>
            <person name="Cullen D."/>
            <person name="Martin F."/>
            <person name="Rosso M.-N."/>
            <person name="Henrissat B."/>
            <person name="Hibbett D."/>
            <person name="Martinez A.T."/>
            <person name="Grigoriev I.V."/>
        </authorList>
    </citation>
    <scope>NUCLEOTIDE SEQUENCE</scope>
    <source>
        <strain evidence="2">CIRM-BRFM 674</strain>
    </source>
</reference>
<organism evidence="2 3">
    <name type="scientific">Pholiota conissans</name>
    <dbReference type="NCBI Taxonomy" id="109636"/>
    <lineage>
        <taxon>Eukaryota</taxon>
        <taxon>Fungi</taxon>
        <taxon>Dikarya</taxon>
        <taxon>Basidiomycota</taxon>
        <taxon>Agaricomycotina</taxon>
        <taxon>Agaricomycetes</taxon>
        <taxon>Agaricomycetidae</taxon>
        <taxon>Agaricales</taxon>
        <taxon>Agaricineae</taxon>
        <taxon>Strophariaceae</taxon>
        <taxon>Pholiota</taxon>
    </lineage>
</organism>